<sequence length="143" mass="16796">MIKRSDESHESSLVSLPKKKEETEITLDHDYPSYEKEDTEFKRNVNHMRKGFIRVHLYASNITGPSRRLISEIALLLMLVERKNVLWLTTQATSRRFINPSKTGSKDEERKERRAGGEEEEIREPGARRHCRNFGHYNNKEPS</sequence>
<comment type="caution">
    <text evidence="2">The sequence shown here is derived from an EMBL/GenBank/DDBJ whole genome shotgun (WGS) entry which is preliminary data.</text>
</comment>
<dbReference type="EMBL" id="JAYRBN010000056">
    <property type="protein sequence ID" value="KAL2743288.1"/>
    <property type="molecule type" value="Genomic_DNA"/>
</dbReference>
<feature type="compositionally biased region" description="Basic and acidic residues" evidence="1">
    <location>
        <begin position="1"/>
        <end position="10"/>
    </location>
</feature>
<evidence type="ECO:0000313" key="3">
    <source>
        <dbReference type="Proteomes" id="UP001607303"/>
    </source>
</evidence>
<feature type="region of interest" description="Disordered" evidence="1">
    <location>
        <begin position="97"/>
        <end position="143"/>
    </location>
</feature>
<feature type="compositionally biased region" description="Basic and acidic residues" evidence="1">
    <location>
        <begin position="104"/>
        <end position="127"/>
    </location>
</feature>
<feature type="region of interest" description="Disordered" evidence="1">
    <location>
        <begin position="1"/>
        <end position="22"/>
    </location>
</feature>
<reference evidence="2 3" key="1">
    <citation type="journal article" date="2024" name="Ann. Entomol. Soc. Am.">
        <title>Genomic analyses of the southern and eastern yellowjacket wasps (Hymenoptera: Vespidae) reveal evolutionary signatures of social life.</title>
        <authorList>
            <person name="Catto M.A."/>
            <person name="Caine P.B."/>
            <person name="Orr S.E."/>
            <person name="Hunt B.G."/>
            <person name="Goodisman M.A.D."/>
        </authorList>
    </citation>
    <scope>NUCLEOTIDE SEQUENCE [LARGE SCALE GENOMIC DNA]</scope>
    <source>
        <strain evidence="2">232</strain>
        <tissue evidence="2">Head and thorax</tissue>
    </source>
</reference>
<proteinExistence type="predicted"/>
<protein>
    <submittedName>
        <fullName evidence="2">Uncharacterized protein</fullName>
    </submittedName>
</protein>
<gene>
    <name evidence="2" type="ORF">V1477_008777</name>
</gene>
<keyword evidence="3" id="KW-1185">Reference proteome</keyword>
<accession>A0ABD2CDZ0</accession>
<dbReference type="Proteomes" id="UP001607303">
    <property type="component" value="Unassembled WGS sequence"/>
</dbReference>
<organism evidence="2 3">
    <name type="scientific">Vespula maculifrons</name>
    <name type="common">Eastern yellow jacket</name>
    <name type="synonym">Wasp</name>
    <dbReference type="NCBI Taxonomy" id="7453"/>
    <lineage>
        <taxon>Eukaryota</taxon>
        <taxon>Metazoa</taxon>
        <taxon>Ecdysozoa</taxon>
        <taxon>Arthropoda</taxon>
        <taxon>Hexapoda</taxon>
        <taxon>Insecta</taxon>
        <taxon>Pterygota</taxon>
        <taxon>Neoptera</taxon>
        <taxon>Endopterygota</taxon>
        <taxon>Hymenoptera</taxon>
        <taxon>Apocrita</taxon>
        <taxon>Aculeata</taxon>
        <taxon>Vespoidea</taxon>
        <taxon>Vespidae</taxon>
        <taxon>Vespinae</taxon>
        <taxon>Vespula</taxon>
    </lineage>
</organism>
<dbReference type="AlphaFoldDB" id="A0ABD2CDZ0"/>
<evidence type="ECO:0000313" key="2">
    <source>
        <dbReference type="EMBL" id="KAL2743288.1"/>
    </source>
</evidence>
<name>A0ABD2CDZ0_VESMC</name>
<evidence type="ECO:0000256" key="1">
    <source>
        <dbReference type="SAM" id="MobiDB-lite"/>
    </source>
</evidence>